<dbReference type="Proteomes" id="UP000324585">
    <property type="component" value="Unassembled WGS sequence"/>
</dbReference>
<sequence>MQLAGKDGVRASVGAPDGVKVVAVSYGPGLDGGAREGPATWLLRLFFHKMENDTAASFSYSADRILQGRTLSEAMALLNQREASVVSAETPQGTTRQIRLPADENKQPQAHPNEMLDAQMKPGKATRTYSKSERRLLSVSKEPRPPTHEQTSKHYGMSRNSKSAKGQTASSSNYPAAVRSRPHVSTHDPELNVEAQTRGSKRISEAMLNHTQEPPVAYMDDDYMTYVENEIKRGRMRRSLQLDRSSISPYPVSRHNTRHARAADKAFGHTHSAAKSRSKFSGFGLLGLGTKTKKTEHTHDCQTISSSEPKSSRDRLAHVPKSREYTNRRSLQM</sequence>
<evidence type="ECO:0000256" key="1">
    <source>
        <dbReference type="SAM" id="MobiDB-lite"/>
    </source>
</evidence>
<evidence type="ECO:0000313" key="2">
    <source>
        <dbReference type="EMBL" id="KAA8496598.1"/>
    </source>
</evidence>
<dbReference type="EMBL" id="VRMN01000002">
    <property type="protein sequence ID" value="KAA8496598.1"/>
    <property type="molecule type" value="Genomic_DNA"/>
</dbReference>
<comment type="caution">
    <text evidence="2">The sequence shown here is derived from an EMBL/GenBank/DDBJ whole genome shotgun (WGS) entry which is preliminary data.</text>
</comment>
<organism evidence="2 3">
    <name type="scientific">Porphyridium purpureum</name>
    <name type="common">Red alga</name>
    <name type="synonym">Porphyridium cruentum</name>
    <dbReference type="NCBI Taxonomy" id="35688"/>
    <lineage>
        <taxon>Eukaryota</taxon>
        <taxon>Rhodophyta</taxon>
        <taxon>Bangiophyceae</taxon>
        <taxon>Porphyridiales</taxon>
        <taxon>Porphyridiaceae</taxon>
        <taxon>Porphyridium</taxon>
    </lineage>
</organism>
<feature type="compositionally biased region" description="Basic and acidic residues" evidence="1">
    <location>
        <begin position="130"/>
        <end position="152"/>
    </location>
</feature>
<reference evidence="3" key="1">
    <citation type="journal article" date="2019" name="Nat. Commun.">
        <title>Expansion of phycobilisome linker gene families in mesophilic red algae.</title>
        <authorList>
            <person name="Lee J."/>
            <person name="Kim D."/>
            <person name="Bhattacharya D."/>
            <person name="Yoon H.S."/>
        </authorList>
    </citation>
    <scope>NUCLEOTIDE SEQUENCE [LARGE SCALE GENOMIC DNA]</scope>
    <source>
        <strain evidence="3">CCMP 1328</strain>
    </source>
</reference>
<protein>
    <submittedName>
        <fullName evidence="2">Uncharacterized protein</fullName>
    </submittedName>
</protein>
<dbReference type="AlphaFoldDB" id="A0A5J4YZS5"/>
<feature type="compositionally biased region" description="Polar residues" evidence="1">
    <location>
        <begin position="87"/>
        <end position="97"/>
    </location>
</feature>
<feature type="compositionally biased region" description="Polar residues" evidence="1">
    <location>
        <begin position="158"/>
        <end position="174"/>
    </location>
</feature>
<feature type="region of interest" description="Disordered" evidence="1">
    <location>
        <begin position="291"/>
        <end position="333"/>
    </location>
</feature>
<proteinExistence type="predicted"/>
<name>A0A5J4YZS5_PORPP</name>
<evidence type="ECO:0000313" key="3">
    <source>
        <dbReference type="Proteomes" id="UP000324585"/>
    </source>
</evidence>
<keyword evidence="3" id="KW-1185">Reference proteome</keyword>
<feature type="region of interest" description="Disordered" evidence="1">
    <location>
        <begin position="82"/>
        <end position="197"/>
    </location>
</feature>
<accession>A0A5J4YZS5</accession>
<gene>
    <name evidence="2" type="ORF">FVE85_0327</name>
</gene>
<feature type="compositionally biased region" description="Basic and acidic residues" evidence="1">
    <location>
        <begin position="310"/>
        <end position="327"/>
    </location>
</feature>